<dbReference type="AlphaFoldDB" id="A0A3S0V4B0"/>
<dbReference type="Gene3D" id="3.40.50.2300">
    <property type="match status" value="2"/>
</dbReference>
<reference evidence="5 6" key="1">
    <citation type="submission" date="2018-12" db="EMBL/GenBank/DDBJ databases">
        <authorList>
            <person name="Yang Y."/>
        </authorList>
    </citation>
    <scope>NUCLEOTIDE SEQUENCE [LARGE SCALE GENOMIC DNA]</scope>
    <source>
        <strain evidence="5 6">GSF71</strain>
    </source>
</reference>
<dbReference type="SUPFAM" id="SSF53822">
    <property type="entry name" value="Periplasmic binding protein-like I"/>
    <property type="match status" value="1"/>
</dbReference>
<dbReference type="GO" id="GO:0000976">
    <property type="term" value="F:transcription cis-regulatory region binding"/>
    <property type="evidence" value="ECO:0007669"/>
    <property type="project" value="TreeGrafter"/>
</dbReference>
<keyword evidence="6" id="KW-1185">Reference proteome</keyword>
<dbReference type="InterPro" id="IPR000843">
    <property type="entry name" value="HTH_LacI"/>
</dbReference>
<dbReference type="Gene3D" id="1.10.260.40">
    <property type="entry name" value="lambda repressor-like DNA-binding domains"/>
    <property type="match status" value="1"/>
</dbReference>
<evidence type="ECO:0000313" key="6">
    <source>
        <dbReference type="Proteomes" id="UP000280346"/>
    </source>
</evidence>
<dbReference type="InterPro" id="IPR028082">
    <property type="entry name" value="Peripla_BP_I"/>
</dbReference>
<proteinExistence type="predicted"/>
<dbReference type="PROSITE" id="PS50932">
    <property type="entry name" value="HTH_LACI_2"/>
    <property type="match status" value="1"/>
</dbReference>
<evidence type="ECO:0000259" key="4">
    <source>
        <dbReference type="PROSITE" id="PS50932"/>
    </source>
</evidence>
<dbReference type="PANTHER" id="PTHR30146:SF147">
    <property type="entry name" value="HTH-TYPE TRANSCRIPTIONAL REGULATOR DEGA"/>
    <property type="match status" value="1"/>
</dbReference>
<accession>A0A3S0V4B0</accession>
<sequence length="358" mass="37653">MTSAPTQPASVQPTSIAPVNIQDVARAAGVSPASISNYLNGRQDRMRADTRARIQQAIETLGYKPNAAARQLKTGHSPMVGLLVPTVANPFFGELAVAVERAAQEADLHVILCNTLRDPAREHQFAEELAAYGVRGLITASTLVDNETMAGLAQRGIVRVSFDALSDGDSVTLDNPAASAMAVAHLAGLGHRRIAYATGPTGTFNRAARFDGFKAEAERLGLTEAVVLVEDTSRSDSVFGDTDLPELGRRLARRIAAATPRPTAVLAVNDMTALGILAELRVLGLRVPEDVSVVGIDDIGLATLLHPALTTIRQPLARMAETAIGRLAVRLAGDTGPGTRTVFPPELVVRASSGPLLS</sequence>
<dbReference type="RefSeq" id="WP_127001797.1">
    <property type="nucleotide sequence ID" value="NZ_CP173193.1"/>
</dbReference>
<dbReference type="SUPFAM" id="SSF47413">
    <property type="entry name" value="lambda repressor-like DNA-binding domains"/>
    <property type="match status" value="1"/>
</dbReference>
<dbReference type="InterPro" id="IPR046335">
    <property type="entry name" value="LacI/GalR-like_sensor"/>
</dbReference>
<dbReference type="CDD" id="cd01392">
    <property type="entry name" value="HTH_LacI"/>
    <property type="match status" value="1"/>
</dbReference>
<dbReference type="EMBL" id="RZIJ01000019">
    <property type="protein sequence ID" value="RUQ66810.1"/>
    <property type="molecule type" value="Genomic_DNA"/>
</dbReference>
<keyword evidence="2" id="KW-0238">DNA-binding</keyword>
<dbReference type="PROSITE" id="PS00356">
    <property type="entry name" value="HTH_LACI_1"/>
    <property type="match status" value="1"/>
</dbReference>
<protein>
    <submittedName>
        <fullName evidence="5">LacI family transcriptional regulator</fullName>
    </submittedName>
</protein>
<dbReference type="GO" id="GO:0003700">
    <property type="term" value="F:DNA-binding transcription factor activity"/>
    <property type="evidence" value="ECO:0007669"/>
    <property type="project" value="TreeGrafter"/>
</dbReference>
<dbReference type="PANTHER" id="PTHR30146">
    <property type="entry name" value="LACI-RELATED TRANSCRIPTIONAL REPRESSOR"/>
    <property type="match status" value="1"/>
</dbReference>
<keyword evidence="3" id="KW-0804">Transcription</keyword>
<keyword evidence="1" id="KW-0805">Transcription regulation</keyword>
<evidence type="ECO:0000256" key="1">
    <source>
        <dbReference type="ARBA" id="ARBA00023015"/>
    </source>
</evidence>
<dbReference type="SMART" id="SM00354">
    <property type="entry name" value="HTH_LACI"/>
    <property type="match status" value="1"/>
</dbReference>
<organism evidence="5 6">
    <name type="scientific">Azospirillum doebereinerae</name>
    <dbReference type="NCBI Taxonomy" id="92933"/>
    <lineage>
        <taxon>Bacteria</taxon>
        <taxon>Pseudomonadati</taxon>
        <taxon>Pseudomonadota</taxon>
        <taxon>Alphaproteobacteria</taxon>
        <taxon>Rhodospirillales</taxon>
        <taxon>Azospirillaceae</taxon>
        <taxon>Azospirillum</taxon>
    </lineage>
</organism>
<evidence type="ECO:0000256" key="3">
    <source>
        <dbReference type="ARBA" id="ARBA00023163"/>
    </source>
</evidence>
<dbReference type="InterPro" id="IPR010982">
    <property type="entry name" value="Lambda_DNA-bd_dom_sf"/>
</dbReference>
<comment type="caution">
    <text evidence="5">The sequence shown here is derived from an EMBL/GenBank/DDBJ whole genome shotgun (WGS) entry which is preliminary data.</text>
</comment>
<dbReference type="Pfam" id="PF13377">
    <property type="entry name" value="Peripla_BP_3"/>
    <property type="match status" value="1"/>
</dbReference>
<gene>
    <name evidence="5" type="ORF">EJ913_21735</name>
</gene>
<name>A0A3S0V4B0_9PROT</name>
<evidence type="ECO:0000256" key="2">
    <source>
        <dbReference type="ARBA" id="ARBA00023125"/>
    </source>
</evidence>
<feature type="domain" description="HTH lacI-type" evidence="4">
    <location>
        <begin position="19"/>
        <end position="74"/>
    </location>
</feature>
<dbReference type="OrthoDB" id="128688at2"/>
<dbReference type="Proteomes" id="UP000280346">
    <property type="component" value="Unassembled WGS sequence"/>
</dbReference>
<evidence type="ECO:0000313" key="5">
    <source>
        <dbReference type="EMBL" id="RUQ66810.1"/>
    </source>
</evidence>
<dbReference type="Pfam" id="PF00356">
    <property type="entry name" value="LacI"/>
    <property type="match status" value="1"/>
</dbReference>